<keyword evidence="2" id="KW-1185">Reference proteome</keyword>
<evidence type="ECO:0008006" key="3">
    <source>
        <dbReference type="Google" id="ProtNLM"/>
    </source>
</evidence>
<evidence type="ECO:0000313" key="1">
    <source>
        <dbReference type="EMBL" id="SMR93741.1"/>
    </source>
</evidence>
<protein>
    <recommendedName>
        <fullName evidence="3">TPR repeat-containing protein</fullName>
    </recommendedName>
</protein>
<reference evidence="1 2" key="1">
    <citation type="submission" date="2017-05" db="EMBL/GenBank/DDBJ databases">
        <authorList>
            <person name="Varghese N."/>
            <person name="Submissions S."/>
        </authorList>
    </citation>
    <scope>NUCLEOTIDE SEQUENCE [LARGE SCALE GENOMIC DNA]</scope>
    <source>
        <strain evidence="1 2">MACB1020</strain>
    </source>
</reference>
<gene>
    <name evidence="1" type="ORF">SAMN05216240_1727</name>
</gene>
<organism evidence="1 2">
    <name type="scientific">Caldicellulosiruptor bescii</name>
    <name type="common">Anaerocellum thermophilum</name>
    <dbReference type="NCBI Taxonomy" id="31899"/>
    <lineage>
        <taxon>Bacteria</taxon>
        <taxon>Bacillati</taxon>
        <taxon>Bacillota</taxon>
        <taxon>Bacillota incertae sedis</taxon>
        <taxon>Caldicellulosiruptorales</taxon>
        <taxon>Caldicellulosiruptoraceae</taxon>
        <taxon>Caldicellulosiruptor</taxon>
    </lineage>
</organism>
<dbReference type="RefSeq" id="WP_015907837.1">
    <property type="nucleotide sequence ID" value="NZ_FUZJ01000001.1"/>
</dbReference>
<dbReference type="GeneID" id="31772714"/>
<accession>A0ABY1S8W9</accession>
<evidence type="ECO:0000313" key="2">
    <source>
        <dbReference type="Proteomes" id="UP000196803"/>
    </source>
</evidence>
<dbReference type="Proteomes" id="UP000196803">
    <property type="component" value="Unassembled WGS sequence"/>
</dbReference>
<comment type="caution">
    <text evidence="1">The sequence shown here is derived from an EMBL/GenBank/DDBJ whole genome shotgun (WGS) entry which is preliminary data.</text>
</comment>
<proteinExistence type="predicted"/>
<name>A0ABY1S8W9_CALBS</name>
<sequence length="246" mass="28613">MAEWWEIKLNPKKLKKLLNDELVRIEDDAKYGYVHAFKVLAAGRYYMYLGDFEEGKKYILKAIEAKKKDIDTTIKERGYESEAVAINKVRLAKMYRWVGEMDKLKQECLEVVNIFRKIYEEGKKINRSLVLYPDSSHDFYVAWSAAEYYLGNYQMAVDVEKIYAKNTFGIVSSGLAEYILKNDAQALKNQIKILVEGIIEFKCAPNYDTNVYDPWHWYEEAKKIAGLPGIFSLFDPSPPTLPIQED</sequence>
<dbReference type="EMBL" id="FXXC01000001">
    <property type="protein sequence ID" value="SMR93741.1"/>
    <property type="molecule type" value="Genomic_DNA"/>
</dbReference>